<reference evidence="1" key="1">
    <citation type="submission" date="2024-12" db="EMBL/GenBank/DDBJ databases">
        <title>Comparative genomics and development of molecular markers within Purpureocillium lilacinum and among Purpureocillium species.</title>
        <authorList>
            <person name="Yeh Z.-Y."/>
            <person name="Ni N.-T."/>
            <person name="Lo P.-H."/>
            <person name="Mushyakhwo K."/>
            <person name="Lin C.-F."/>
            <person name="Nai Y.-S."/>
        </authorList>
    </citation>
    <scope>NUCLEOTIDE SEQUENCE</scope>
    <source>
        <strain evidence="1">NCHU-NPUST-175</strain>
    </source>
</reference>
<evidence type="ECO:0000313" key="1">
    <source>
        <dbReference type="EMBL" id="KAL3957857.1"/>
    </source>
</evidence>
<dbReference type="EMBL" id="JBGNUJ010000007">
    <property type="protein sequence ID" value="KAL3957857.1"/>
    <property type="molecule type" value="Genomic_DNA"/>
</dbReference>
<name>A0ACC4DPV0_PURLI</name>
<proteinExistence type="predicted"/>
<dbReference type="Proteomes" id="UP001638806">
    <property type="component" value="Unassembled WGS sequence"/>
</dbReference>
<protein>
    <submittedName>
        <fullName evidence="1">Uncharacterized protein</fullName>
    </submittedName>
</protein>
<accession>A0ACC4DPV0</accession>
<gene>
    <name evidence="1" type="ORF">ACCO45_008435</name>
</gene>
<sequence length="1175" mass="129365">KGQLKLYQLRILPAAPHGDLNAVWEPPHHRASPSAASNLPPPASRPTFLPRLQRRAALRRQLPRAQTLFRRRASELTPPPIELPPSPPPRWRLTRSASSLHRCRRRSEQQPTDPLHPVADYQRISTRQSAPHDGGQRQSRGAKRPPRGGQVLVRLHRQVHLQAHRRPQVQGVYPPHPLQAPAAARRRRRPLPQAPAHRRRQPRPALPPFIQILTQLGYVDAPSLLLALYKYSALHKHVKPAHNAEQTDAEGNEASQKSQEPLRWRISAWSEELIFFHVIKMVVDGTAIREPRAALVLVKVLCKWMDLFTSTSTALTADVLGEIQNPQHRDDLETSRAAFVPLLLRMIESTEFLSVIGKPLAKGSRKELSQSLSGFIHTLEGAPGFAERLEMFRSETLAKFDPADKKKQAAANAAMDELLENAAGLDDFVVADIPISNTRAGLYVHLNASLAGRPLIDDNALLSYIHNRYQGETQSGAIDLILASFDVLANAVFRNEAQRDAHVLKSFLVNKVPLLLCQLFSPQFSTTSSEFCITEALNRVDTSVFPTASLMFDESRSNNPYTESVREEFCTACALHGLVQREHVERILGETSMSYEPSLEKLSKDKLVQDCLSDSEKIQGLVRDLDKMDGNVGAMCQALVEIIRQLCNTKETVFLRVLCSELAQKPQSLDILLLFEKITSVLEPLCQLLDTWRYDDPEGEYQPIYEEFGGITLLVLAFVYRYNLTPPDIGITSPESGVAKILTRAHIARDNDELVGRENAHMNGWIHGLFDTESGGLGDELMSSCPPQEFYLLVASIFQSTVVAYTFGYINDEQLKSGIEYVGDTFLLPSLVPAIQYLSDALWVEQKGQKTIIKILHLILLPNLASSEAGAMLSSVKYLIAKPLENSLRTYQKQDPKNQDIEPLLRALKDSLPLSRRTGAADHNEMSSWASSSSSGLAGAVKHTIQGLVQWSLHHGINATPASYTHRQLMASCRIGGTRRMLQVMLDEIRHQSEAGSASIVYDVVAAMICAPDVTNEPPPAASILDVSGNMPPPVQRPLTLREVLRAEAEDCRKLQKKDPVLAEIVVRLHRRVETHMVLPQPQALLQGQDMPLDLSGGAGGLEDAMAAAAAGVQGDAMAVDGVGLDMGMGSVSSDLGLGGGSAGGLDSTGDADLFGLDSSMGMFDGWEGMDLSGS</sequence>
<evidence type="ECO:0000313" key="2">
    <source>
        <dbReference type="Proteomes" id="UP001638806"/>
    </source>
</evidence>
<feature type="non-terminal residue" evidence="1">
    <location>
        <position position="1"/>
    </location>
</feature>
<keyword evidence="2" id="KW-1185">Reference proteome</keyword>
<comment type="caution">
    <text evidence="1">The sequence shown here is derived from an EMBL/GenBank/DDBJ whole genome shotgun (WGS) entry which is preliminary data.</text>
</comment>
<organism evidence="1 2">
    <name type="scientific">Purpureocillium lilacinum</name>
    <name type="common">Paecilomyces lilacinus</name>
    <dbReference type="NCBI Taxonomy" id="33203"/>
    <lineage>
        <taxon>Eukaryota</taxon>
        <taxon>Fungi</taxon>
        <taxon>Dikarya</taxon>
        <taxon>Ascomycota</taxon>
        <taxon>Pezizomycotina</taxon>
        <taxon>Sordariomycetes</taxon>
        <taxon>Hypocreomycetidae</taxon>
        <taxon>Hypocreales</taxon>
        <taxon>Ophiocordycipitaceae</taxon>
        <taxon>Purpureocillium</taxon>
    </lineage>
</organism>